<keyword evidence="1" id="KW-0732">Signal</keyword>
<dbReference type="InterPro" id="IPR039448">
    <property type="entry name" value="Beta_helix"/>
</dbReference>
<dbReference type="EMBL" id="QNRR01000009">
    <property type="protein sequence ID" value="RBP39824.1"/>
    <property type="molecule type" value="Genomic_DNA"/>
</dbReference>
<organism evidence="3 4">
    <name type="scientific">Roseimicrobium gellanilyticum</name>
    <dbReference type="NCBI Taxonomy" id="748857"/>
    <lineage>
        <taxon>Bacteria</taxon>
        <taxon>Pseudomonadati</taxon>
        <taxon>Verrucomicrobiota</taxon>
        <taxon>Verrucomicrobiia</taxon>
        <taxon>Verrucomicrobiales</taxon>
        <taxon>Verrucomicrobiaceae</taxon>
        <taxon>Roseimicrobium</taxon>
    </lineage>
</organism>
<keyword evidence="4" id="KW-1185">Reference proteome</keyword>
<dbReference type="GO" id="GO:0016829">
    <property type="term" value="F:lyase activity"/>
    <property type="evidence" value="ECO:0007669"/>
    <property type="project" value="UniProtKB-KW"/>
</dbReference>
<evidence type="ECO:0000256" key="1">
    <source>
        <dbReference type="SAM" id="SignalP"/>
    </source>
</evidence>
<dbReference type="SUPFAM" id="SSF51126">
    <property type="entry name" value="Pectin lyase-like"/>
    <property type="match status" value="1"/>
</dbReference>
<dbReference type="Gene3D" id="2.160.20.10">
    <property type="entry name" value="Single-stranded right-handed beta-helix, Pectin lyase-like"/>
    <property type="match status" value="1"/>
</dbReference>
<protein>
    <submittedName>
        <fullName evidence="3">Parallel beta helix pectate lyase-like protein</fullName>
    </submittedName>
</protein>
<feature type="chain" id="PRO_5016941924" evidence="1">
    <location>
        <begin position="27"/>
        <end position="394"/>
    </location>
</feature>
<gene>
    <name evidence="3" type="ORF">DES53_109252</name>
</gene>
<name>A0A366HDX8_9BACT</name>
<evidence type="ECO:0000313" key="4">
    <source>
        <dbReference type="Proteomes" id="UP000253426"/>
    </source>
</evidence>
<evidence type="ECO:0000259" key="2">
    <source>
        <dbReference type="Pfam" id="PF13229"/>
    </source>
</evidence>
<feature type="domain" description="Right handed beta helix" evidence="2">
    <location>
        <begin position="184"/>
        <end position="318"/>
    </location>
</feature>
<reference evidence="3 4" key="1">
    <citation type="submission" date="2018-06" db="EMBL/GenBank/DDBJ databases">
        <title>Genomic Encyclopedia of Type Strains, Phase IV (KMG-IV): sequencing the most valuable type-strain genomes for metagenomic binning, comparative biology and taxonomic classification.</title>
        <authorList>
            <person name="Goeker M."/>
        </authorList>
    </citation>
    <scope>NUCLEOTIDE SEQUENCE [LARGE SCALE GENOMIC DNA]</scope>
    <source>
        <strain evidence="3 4">DSM 25532</strain>
    </source>
</reference>
<dbReference type="AlphaFoldDB" id="A0A366HDX8"/>
<dbReference type="RefSeq" id="WP_113960706.1">
    <property type="nucleotide sequence ID" value="NZ_QNRR01000009.1"/>
</dbReference>
<sequence>MPCPLSFPLRSFFILGALLLVGAALPAQESKTPALDIQKFVNEAIAAGKGEVIIPPGTWVLEKGLFLKDAKNVTIAGLDREACILKLPPVAYAECTQDTAAGGTEIPVTRLQNMKPGVRLRIEAPGAVDSFTKKPTNYHLAKVKAVAKDTLLLEEPLKYAVPAKTTIRDADAANVFEIRGATENVTIRNLTIDGGRAANDPVIHGHAELTGVHVAGPYTYEKGPTGPRIKGVTIDNCIIQNCFGRGVSFYSVENSSITRCTFMDISDEAINFDHFSENCVAKHNHIARARIGFELNDAIACIVEANEVRDCGIGVNLWRWCKQENGINEKNKILNNLFTGMEGNAVQFGKNTKDNEVKGNEIVNSGKNGISLNGTAQKAEGNQISGTKGKAVVE</sequence>
<dbReference type="InterPro" id="IPR012334">
    <property type="entry name" value="Pectin_lyas_fold"/>
</dbReference>
<accession>A0A366HDX8</accession>
<comment type="caution">
    <text evidence="3">The sequence shown here is derived from an EMBL/GenBank/DDBJ whole genome shotgun (WGS) entry which is preliminary data.</text>
</comment>
<dbReference type="Pfam" id="PF13229">
    <property type="entry name" value="Beta_helix"/>
    <property type="match status" value="1"/>
</dbReference>
<proteinExistence type="predicted"/>
<evidence type="ECO:0000313" key="3">
    <source>
        <dbReference type="EMBL" id="RBP39824.1"/>
    </source>
</evidence>
<feature type="signal peptide" evidence="1">
    <location>
        <begin position="1"/>
        <end position="26"/>
    </location>
</feature>
<dbReference type="Proteomes" id="UP000253426">
    <property type="component" value="Unassembled WGS sequence"/>
</dbReference>
<dbReference type="OrthoDB" id="180820at2"/>
<dbReference type="InterPro" id="IPR006626">
    <property type="entry name" value="PbH1"/>
</dbReference>
<dbReference type="SMART" id="SM00710">
    <property type="entry name" value="PbH1"/>
    <property type="match status" value="7"/>
</dbReference>
<dbReference type="InterPro" id="IPR011050">
    <property type="entry name" value="Pectin_lyase_fold/virulence"/>
</dbReference>
<keyword evidence="3" id="KW-0456">Lyase</keyword>